<accession>A0A6C0B4U9</accession>
<reference evidence="1" key="1">
    <citation type="journal article" date="2020" name="Nature">
        <title>Giant virus diversity and host interactions through global metagenomics.</title>
        <authorList>
            <person name="Schulz F."/>
            <person name="Roux S."/>
            <person name="Paez-Espino D."/>
            <person name="Jungbluth S."/>
            <person name="Walsh D.A."/>
            <person name="Denef V.J."/>
            <person name="McMahon K.D."/>
            <person name="Konstantinidis K.T."/>
            <person name="Eloe-Fadrosh E.A."/>
            <person name="Kyrpides N.C."/>
            <person name="Woyke T."/>
        </authorList>
    </citation>
    <scope>NUCLEOTIDE SEQUENCE</scope>
    <source>
        <strain evidence="1">GVMAG-M-3300009422-16</strain>
    </source>
</reference>
<proteinExistence type="predicted"/>
<sequence>MTYQDNGMVDEDLWKSDEWLTFYKNNMDLHAQIKGLFIKKCYFTEKACLSTDFISKELDKDPKFVHLLMAIWRRHFCSFYRAHGRIRYDTDNNLWVYNIKRINRL</sequence>
<dbReference type="AlphaFoldDB" id="A0A6C0B4U9"/>
<organism evidence="1">
    <name type="scientific">viral metagenome</name>
    <dbReference type="NCBI Taxonomy" id="1070528"/>
    <lineage>
        <taxon>unclassified sequences</taxon>
        <taxon>metagenomes</taxon>
        <taxon>organismal metagenomes</taxon>
    </lineage>
</organism>
<name>A0A6C0B4U9_9ZZZZ</name>
<dbReference type="EMBL" id="MN739063">
    <property type="protein sequence ID" value="QHS86841.1"/>
    <property type="molecule type" value="Genomic_DNA"/>
</dbReference>
<evidence type="ECO:0000313" key="1">
    <source>
        <dbReference type="EMBL" id="QHS86841.1"/>
    </source>
</evidence>
<protein>
    <submittedName>
        <fullName evidence="1">Uncharacterized protein</fullName>
    </submittedName>
</protein>